<dbReference type="GO" id="GO:0003824">
    <property type="term" value="F:catalytic activity"/>
    <property type="evidence" value="ECO:0007669"/>
    <property type="project" value="UniProtKB-ARBA"/>
</dbReference>
<dbReference type="Proteomes" id="UP000244077">
    <property type="component" value="Unassembled WGS sequence"/>
</dbReference>
<name>A0A2T5HFA9_9RHOB</name>
<dbReference type="Gene3D" id="3.90.79.10">
    <property type="entry name" value="Nucleoside Triphosphate Pyrophosphohydrolase"/>
    <property type="match status" value="1"/>
</dbReference>
<dbReference type="PANTHER" id="PTHR43736">
    <property type="entry name" value="ADP-RIBOSE PYROPHOSPHATASE"/>
    <property type="match status" value="1"/>
</dbReference>
<dbReference type="Pfam" id="PF00293">
    <property type="entry name" value="NUDIX"/>
    <property type="match status" value="1"/>
</dbReference>
<dbReference type="AlphaFoldDB" id="A0A2T5HFA9"/>
<comment type="caution">
    <text evidence="2">The sequence shown here is derived from an EMBL/GenBank/DDBJ whole genome shotgun (WGS) entry which is preliminary data.</text>
</comment>
<dbReference type="PANTHER" id="PTHR43736:SF1">
    <property type="entry name" value="DIHYDRONEOPTERIN TRIPHOSPHATE DIPHOSPHATASE"/>
    <property type="match status" value="1"/>
</dbReference>
<evidence type="ECO:0000313" key="2">
    <source>
        <dbReference type="EMBL" id="PTQ70239.1"/>
    </source>
</evidence>
<dbReference type="OrthoDB" id="289720at2"/>
<sequence length="154" mass="17509">MSEAILPYCGQPFDGAKIAILRGDQILTLLRDDRPDIPWPNHWDLPGGGREGEESPFETVARELFEELSVEIAPERVVYHREESAYSDPGTTVHFFVARWETLTDGAIRLGAEGQAWSWMSARDFVGRDDAVISLRGRLGRYFAKIDRELCREL</sequence>
<gene>
    <name evidence="2" type="ORF">C8N42_110125</name>
</gene>
<dbReference type="EMBL" id="QAOH01000010">
    <property type="protein sequence ID" value="PTQ70239.1"/>
    <property type="molecule type" value="Genomic_DNA"/>
</dbReference>
<proteinExistence type="predicted"/>
<dbReference type="RefSeq" id="WP_107817136.1">
    <property type="nucleotide sequence ID" value="NZ_QAOH01000010.1"/>
</dbReference>
<dbReference type="InterPro" id="IPR000086">
    <property type="entry name" value="NUDIX_hydrolase_dom"/>
</dbReference>
<reference evidence="2 3" key="1">
    <citation type="submission" date="2018-04" db="EMBL/GenBank/DDBJ databases">
        <title>Genomic Encyclopedia of Archaeal and Bacterial Type Strains, Phase II (KMG-II): from individual species to whole genera.</title>
        <authorList>
            <person name="Goeker M."/>
        </authorList>
    </citation>
    <scope>NUCLEOTIDE SEQUENCE [LARGE SCALE GENOMIC DNA]</scope>
    <source>
        <strain evidence="2 3">DSM 100434</strain>
    </source>
</reference>
<feature type="domain" description="Nudix hydrolase" evidence="1">
    <location>
        <begin position="11"/>
        <end position="145"/>
    </location>
</feature>
<dbReference type="SUPFAM" id="SSF55811">
    <property type="entry name" value="Nudix"/>
    <property type="match status" value="1"/>
</dbReference>
<protein>
    <submittedName>
        <fullName evidence="2">8-oxo-dGTP diphosphatase</fullName>
    </submittedName>
</protein>
<evidence type="ECO:0000313" key="3">
    <source>
        <dbReference type="Proteomes" id="UP000244077"/>
    </source>
</evidence>
<evidence type="ECO:0000259" key="1">
    <source>
        <dbReference type="PROSITE" id="PS51462"/>
    </source>
</evidence>
<dbReference type="PROSITE" id="PS51462">
    <property type="entry name" value="NUDIX"/>
    <property type="match status" value="1"/>
</dbReference>
<organism evidence="2 3">
    <name type="scientific">Celeribacter persicus</name>
    <dbReference type="NCBI Taxonomy" id="1651082"/>
    <lineage>
        <taxon>Bacteria</taxon>
        <taxon>Pseudomonadati</taxon>
        <taxon>Pseudomonadota</taxon>
        <taxon>Alphaproteobacteria</taxon>
        <taxon>Rhodobacterales</taxon>
        <taxon>Roseobacteraceae</taxon>
        <taxon>Celeribacter</taxon>
    </lineage>
</organism>
<dbReference type="CDD" id="cd04682">
    <property type="entry name" value="NUDIX_Hydrolase"/>
    <property type="match status" value="1"/>
</dbReference>
<accession>A0A2T5HFA9</accession>
<keyword evidence="3" id="KW-1185">Reference proteome</keyword>
<dbReference type="InterPro" id="IPR015797">
    <property type="entry name" value="NUDIX_hydrolase-like_dom_sf"/>
</dbReference>